<feature type="compositionally biased region" description="Polar residues" evidence="3">
    <location>
        <begin position="220"/>
        <end position="229"/>
    </location>
</feature>
<evidence type="ECO:0000256" key="1">
    <source>
        <dbReference type="ARBA" id="ARBA00022614"/>
    </source>
</evidence>
<keyword evidence="1" id="KW-0433">Leucine-rich repeat</keyword>
<gene>
    <name evidence="4" type="ORF">EV44_g5548</name>
</gene>
<feature type="region of interest" description="Disordered" evidence="3">
    <location>
        <begin position="817"/>
        <end position="856"/>
    </location>
</feature>
<protein>
    <submittedName>
        <fullName evidence="4">Putative wd repeat domain-containing protein</fullName>
    </submittedName>
</protein>
<keyword evidence="5" id="KW-1185">Reference proteome</keyword>
<organism evidence="4 5">
    <name type="scientific">Uncinula necator</name>
    <name type="common">Grape powdery mildew</name>
    <dbReference type="NCBI Taxonomy" id="52586"/>
    <lineage>
        <taxon>Eukaryota</taxon>
        <taxon>Fungi</taxon>
        <taxon>Dikarya</taxon>
        <taxon>Ascomycota</taxon>
        <taxon>Pezizomycotina</taxon>
        <taxon>Leotiomycetes</taxon>
        <taxon>Erysiphales</taxon>
        <taxon>Erysiphaceae</taxon>
        <taxon>Erysiphe</taxon>
    </lineage>
</organism>
<reference evidence="4 5" key="1">
    <citation type="journal article" date="2014" name="BMC Genomics">
        <title>Adaptive genomic structural variation in the grape powdery mildew pathogen, Erysiphe necator.</title>
        <authorList>
            <person name="Jones L."/>
            <person name="Riaz S."/>
            <person name="Morales-Cruz A."/>
            <person name="Amrine K.C."/>
            <person name="McGuire B."/>
            <person name="Gubler W.D."/>
            <person name="Walker M.A."/>
            <person name="Cantu D."/>
        </authorList>
    </citation>
    <scope>NUCLEOTIDE SEQUENCE [LARGE SCALE GENOMIC DNA]</scope>
    <source>
        <strain evidence="5">c</strain>
    </source>
</reference>
<feature type="compositionally biased region" description="Basic and acidic residues" evidence="3">
    <location>
        <begin position="841"/>
        <end position="856"/>
    </location>
</feature>
<feature type="region of interest" description="Disordered" evidence="3">
    <location>
        <begin position="388"/>
        <end position="441"/>
    </location>
</feature>
<feature type="region of interest" description="Disordered" evidence="3">
    <location>
        <begin position="1178"/>
        <end position="1210"/>
    </location>
</feature>
<sequence>MDVPWLESLTEDWITPQNSIKSSETLISCSDSISDGSQSNSCRKPEDILNKIQSNDIKSSRIVDERHLNLTKTPRSNPSSKYSEKLLHESNLSGSDQFWSQTTSISSSQPDTINYNKSTRPVSSNPQETLEWKKRILQGDIKQCDLFSPSNLEIIFTNPSTNTKTITKTKLTAHDDSNLHLKPKNLNDLQIGYTEKDEKNKSLKSFEEGLHPKVMKESNDVSNTVNKEPSDIDSINSKLNNIVLDDEITIKKNTSLPLTTKSINESDVNGSRTISGQSISKNEQLSQIILVKQSTEDGRISFTPTDLSFDRIRKKIKPCKKMILTSSLENQDSVSKTLSDNLATNGYNVTQENSLDQIQEAKCSQDFISKNADLLKSQSLPDESALLPEESMQASTPKDLSSGKVTHVTGNQELTKTKPMVSSTPHSSPTRPQQNDVKKTSHSPLKIFDKHDTFTNEKLLRRLSQFECELADPNNSILISQTSPKLTKIQPSKESEGFIGKLRTGSNQSIIERKSSIFRFGDFNDFQFEKLASHLPLALESCRSDKEVVSPDHLPKIDSIEFSLNLPSSSEGNEQLCQQKFCTDHINTFKRIHSYREISQPLTSPLSSRLSFCSKQDEFSTPRKRNGSCDGKRLPKTPLRHPFCKRRRTLYRIETNDESELSVTSELNSAKIFQKFSQPVLNRKQATCKQGHESQIVKLKQSHAGIKHNIPCSQDVKIKNHSVVETTLNSTKDSSVCGNFMPGANQDSKKAPDLIENNKYSEEQIQIGSRKASVPTNEYIDEAKKIMANLRRRNRSLNALTIVEESDTKINLRNSVQTTSSRDFTDGLYQESSLEPFSRPPSREGAKPIPRPPKEQVDPAIIDHLRKYEENFDVQSILASSQKSIAEVREAFELAKKINRLTEEKIRRNSNRRSTTLTDSVEKIPDVEAFSGEKKDQPITSYMSCDSQISSHGHFQSVKSHASCIRSLTHSIPTGTSKELDNRRVIAPESVSHLIPERLAGMVFLREQNTWVKKKSLGSEKSSSMSFTPEATDDDPFVDISDLSIDETLENERIKIEAAKKIDGAFLSIQRPQINSEQTLKIQSPNIPIKNTIEENVSVLKHSPSKNKGSPQLKCILNQNLQSKTGIFQCIEEENSTCDERIQLDQTPKEKPKRNITVSFSSPMVSFIETQEYQNRFSFNHDKNPAGQSLQNLDKPDTKRKSYSEEELNRRLPTTSHLLSPVATPVKPSIDDHHFTPQPISRIDERNKNMENTLDHNQNNRSFSIVFTKSIAPNHMSKTLTTPRPLHEIGTLTLTPLSDFTINQVDQTLGLDVSYLAQPRFSQVENTKKTLSSIIRELVEKITEAEPYEPHWEHLREINLKGKRLKSVHKLDNFCQRLKELDISNNQISHLDGVPRTVQNIRINDNCLSDLTAWGHLTNLQYIDVSNNNLESLSSLKCLVHLRSLRADNNKITSLDGIDQLNGLLTLRMRNNYVRNLNFQKSNLKLLIELDLRNNQVCNFENIHQLSSLTHLDLVDNNLTEFSINGPITMKSLKYIRLCGNKLESIYVGCFPNLRLLYLDRNHLGRVMGMLKTKYLDSLSLREQCGSALHPSVISEAFEVRKLFLSGNFISKLQIESDFLNLQYLELANCGLESLPEGFGSMLANVRVMNLNFNALTDIQPISGILRLKKLYLAGNRLTRLGSLTKLLFQVPTLSTIDLRGNPLTMGFHSPILMGGAVYSEEADSDGMQSRKPYTLGKIDKIKDSQYVSCLDMRTRMKRRIYEINLIRSALRLKVLDGLLIDRSVLFTKDKVYDCMVEAGFVAHSNIDIKSPQNVNILQNIDPSYYMRKEIDTIQTSPEIVNDEIWQAEDSFA</sequence>
<dbReference type="InterPro" id="IPR001611">
    <property type="entry name" value="Leu-rich_rpt"/>
</dbReference>
<dbReference type="OMA" id="ATSWGTD"/>
<proteinExistence type="predicted"/>
<evidence type="ECO:0000313" key="4">
    <source>
        <dbReference type="EMBL" id="KHJ32735.1"/>
    </source>
</evidence>
<dbReference type="GO" id="GO:0031028">
    <property type="term" value="P:septation initiation signaling"/>
    <property type="evidence" value="ECO:0007669"/>
    <property type="project" value="TreeGrafter"/>
</dbReference>
<dbReference type="SMART" id="SM00364">
    <property type="entry name" value="LRR_BAC"/>
    <property type="match status" value="5"/>
</dbReference>
<dbReference type="InterPro" id="IPR032675">
    <property type="entry name" value="LRR_dom_sf"/>
</dbReference>
<evidence type="ECO:0000313" key="5">
    <source>
        <dbReference type="Proteomes" id="UP000030854"/>
    </source>
</evidence>
<dbReference type="PROSITE" id="PS51450">
    <property type="entry name" value="LRR"/>
    <property type="match status" value="4"/>
</dbReference>
<keyword evidence="2" id="KW-0677">Repeat</keyword>
<dbReference type="GO" id="GO:0061499">
    <property type="term" value="C:outer plaque of mitotic spindle pole body"/>
    <property type="evidence" value="ECO:0007669"/>
    <property type="project" value="TreeGrafter"/>
</dbReference>
<name>A0A0B1P5Y4_UNCNE</name>
<dbReference type="STRING" id="52586.A0A0B1P5Y4"/>
<evidence type="ECO:0000256" key="3">
    <source>
        <dbReference type="SAM" id="MobiDB-lite"/>
    </source>
</evidence>
<dbReference type="Gene3D" id="3.80.10.10">
    <property type="entry name" value="Ribonuclease Inhibitor"/>
    <property type="match status" value="2"/>
</dbReference>
<comment type="caution">
    <text evidence="4">The sequence shown here is derived from an EMBL/GenBank/DDBJ whole genome shotgun (WGS) entry which is preliminary data.</text>
</comment>
<accession>A0A0B1P5Y4</accession>
<feature type="compositionally biased region" description="Basic and acidic residues" evidence="3">
    <location>
        <begin position="1194"/>
        <end position="1210"/>
    </location>
</feature>
<dbReference type="GO" id="GO:1902412">
    <property type="term" value="P:regulation of mitotic cytokinesis"/>
    <property type="evidence" value="ECO:0007669"/>
    <property type="project" value="TreeGrafter"/>
</dbReference>
<dbReference type="HOGENOM" id="CLU_002093_0_0_1"/>
<dbReference type="SUPFAM" id="SSF52058">
    <property type="entry name" value="L domain-like"/>
    <property type="match status" value="2"/>
</dbReference>
<feature type="region of interest" description="Disordered" evidence="3">
    <location>
        <begin position="101"/>
        <end position="126"/>
    </location>
</feature>
<dbReference type="Pfam" id="PF13855">
    <property type="entry name" value="LRR_8"/>
    <property type="match status" value="2"/>
</dbReference>
<dbReference type="GO" id="GO:0035591">
    <property type="term" value="F:signaling adaptor activity"/>
    <property type="evidence" value="ECO:0007669"/>
    <property type="project" value="TreeGrafter"/>
</dbReference>
<feature type="region of interest" description="Disordered" evidence="3">
    <location>
        <begin position="206"/>
        <end position="229"/>
    </location>
</feature>
<dbReference type="SMART" id="SM00369">
    <property type="entry name" value="LRR_TYP"/>
    <property type="match status" value="7"/>
</dbReference>
<dbReference type="PANTHER" id="PTHR47566:SF1">
    <property type="entry name" value="PROTEIN NUD1"/>
    <property type="match status" value="1"/>
</dbReference>
<dbReference type="InterPro" id="IPR052574">
    <property type="entry name" value="CDIRP"/>
</dbReference>
<dbReference type="InterPro" id="IPR003591">
    <property type="entry name" value="Leu-rich_rpt_typical-subtyp"/>
</dbReference>
<dbReference type="PANTHER" id="PTHR47566">
    <property type="match status" value="1"/>
</dbReference>
<feature type="compositionally biased region" description="Basic and acidic residues" evidence="3">
    <location>
        <begin position="206"/>
        <end position="219"/>
    </location>
</feature>
<feature type="compositionally biased region" description="Polar residues" evidence="3">
    <location>
        <begin position="408"/>
        <end position="435"/>
    </location>
</feature>
<dbReference type="EMBL" id="JNVN01001848">
    <property type="protein sequence ID" value="KHJ32735.1"/>
    <property type="molecule type" value="Genomic_DNA"/>
</dbReference>
<dbReference type="Proteomes" id="UP000030854">
    <property type="component" value="Unassembled WGS sequence"/>
</dbReference>
<evidence type="ECO:0000256" key="2">
    <source>
        <dbReference type="ARBA" id="ARBA00022737"/>
    </source>
</evidence>
<dbReference type="SMART" id="SM00365">
    <property type="entry name" value="LRR_SD22"/>
    <property type="match status" value="7"/>
</dbReference>